<keyword evidence="4" id="KW-1185">Reference proteome</keyword>
<dbReference type="OrthoDB" id="375294at2759"/>
<evidence type="ECO:0000313" key="4">
    <source>
        <dbReference type="Proteomes" id="UP000220158"/>
    </source>
</evidence>
<keyword evidence="1" id="KW-0812">Transmembrane</keyword>
<gene>
    <name evidence="3" type="ORF">PRELSG_1436300</name>
</gene>
<dbReference type="RefSeq" id="XP_028535150.1">
    <property type="nucleotide sequence ID" value="XM_028679436.1"/>
</dbReference>
<dbReference type="KEGG" id="prel:PRELSG_1436300"/>
<dbReference type="EMBL" id="LN835309">
    <property type="protein sequence ID" value="CRH02630.1"/>
    <property type="molecule type" value="Genomic_DNA"/>
</dbReference>
<protein>
    <recommendedName>
        <fullName evidence="5">Fam-b protein</fullName>
    </recommendedName>
</protein>
<sequence>MIIKFILFIIFIKTNNSFHINYKILLKSNKQNCVKNFHPVNYFYKFKNVKPREFKNKILSFFSNYFNSESDKYKLNQEEKDYLDKLGLSENDDYKKLVKSHEEYIATINDIKSKLKYKDLFFFITQKLIHKNIYDFKRKQKYNLFQKDEYTSELSIDYVKNSNIEERFKEQLLKKLSDEENNKKFRFLRIFKWKSALDIFNISKLIIPISSIGFFLSKMAIFSVVVNMLITAHFLTFKKDQKKKMKISTLLLTMAPILIHSSFGIVCNNLFFQYCKLNIPTYLKKENFLSLFINMQLYIASLIYFTNNNNEDENVDEYINNDESFDNEFSLEQND</sequence>
<dbReference type="OMA" id="FFSNYFT"/>
<feature type="transmembrane region" description="Helical" evidence="1">
    <location>
        <begin position="220"/>
        <end position="237"/>
    </location>
</feature>
<dbReference type="AlphaFoldDB" id="A0A1J1HC08"/>
<keyword evidence="1" id="KW-1133">Transmembrane helix</keyword>
<proteinExistence type="predicted"/>
<keyword evidence="2" id="KW-0732">Signal</keyword>
<evidence type="ECO:0000256" key="2">
    <source>
        <dbReference type="SAM" id="SignalP"/>
    </source>
</evidence>
<reference evidence="3 4" key="1">
    <citation type="submission" date="2015-04" db="EMBL/GenBank/DDBJ databases">
        <authorList>
            <consortium name="Pathogen Informatics"/>
        </authorList>
    </citation>
    <scope>NUCLEOTIDE SEQUENCE [LARGE SCALE GENOMIC DNA]</scope>
    <source>
        <strain evidence="3 4">SGS1</strain>
    </source>
</reference>
<feature type="chain" id="PRO_5012859642" description="Fam-b protein" evidence="2">
    <location>
        <begin position="18"/>
        <end position="335"/>
    </location>
</feature>
<organism evidence="3 4">
    <name type="scientific">Plasmodium relictum</name>
    <dbReference type="NCBI Taxonomy" id="85471"/>
    <lineage>
        <taxon>Eukaryota</taxon>
        <taxon>Sar</taxon>
        <taxon>Alveolata</taxon>
        <taxon>Apicomplexa</taxon>
        <taxon>Aconoidasida</taxon>
        <taxon>Haemosporida</taxon>
        <taxon>Plasmodiidae</taxon>
        <taxon>Plasmodium</taxon>
        <taxon>Plasmodium (Haemamoeba)</taxon>
    </lineage>
</organism>
<feature type="transmembrane region" description="Helical" evidence="1">
    <location>
        <begin position="249"/>
        <end position="272"/>
    </location>
</feature>
<dbReference type="VEuPathDB" id="PlasmoDB:PRELSG_1436300"/>
<feature type="transmembrane region" description="Helical" evidence="1">
    <location>
        <begin position="287"/>
        <end position="305"/>
    </location>
</feature>
<keyword evidence="1" id="KW-0472">Membrane</keyword>
<evidence type="ECO:0000313" key="3">
    <source>
        <dbReference type="EMBL" id="CRH02630.1"/>
    </source>
</evidence>
<evidence type="ECO:0008006" key="5">
    <source>
        <dbReference type="Google" id="ProtNLM"/>
    </source>
</evidence>
<feature type="signal peptide" evidence="2">
    <location>
        <begin position="1"/>
        <end position="17"/>
    </location>
</feature>
<name>A0A1J1HC08_PLARL</name>
<accession>A0A1J1HC08</accession>
<dbReference type="GeneID" id="39738795"/>
<evidence type="ECO:0000256" key="1">
    <source>
        <dbReference type="SAM" id="Phobius"/>
    </source>
</evidence>
<dbReference type="Proteomes" id="UP000220158">
    <property type="component" value="Chromosome 14"/>
</dbReference>